<name>A0ACD5XKR8_AVESA</name>
<proteinExistence type="predicted"/>
<dbReference type="EnsemblPlants" id="AVESA.00010b.r2.5AG0809090.1">
    <property type="protein sequence ID" value="AVESA.00010b.r2.5AG0809090.1.CDS.1"/>
    <property type="gene ID" value="AVESA.00010b.r2.5AG0809090"/>
</dbReference>
<evidence type="ECO:0000313" key="1">
    <source>
        <dbReference type="EnsemblPlants" id="AVESA.00010b.r2.5AG0809090.1.CDS.1"/>
    </source>
</evidence>
<dbReference type="Proteomes" id="UP001732700">
    <property type="component" value="Chromosome 5A"/>
</dbReference>
<reference evidence="1" key="2">
    <citation type="submission" date="2025-09" db="UniProtKB">
        <authorList>
            <consortium name="EnsemblPlants"/>
        </authorList>
    </citation>
    <scope>IDENTIFICATION</scope>
</reference>
<reference evidence="1" key="1">
    <citation type="submission" date="2021-05" db="EMBL/GenBank/DDBJ databases">
        <authorList>
            <person name="Scholz U."/>
            <person name="Mascher M."/>
            <person name="Fiebig A."/>
        </authorList>
    </citation>
    <scope>NUCLEOTIDE SEQUENCE [LARGE SCALE GENOMIC DNA]</scope>
</reference>
<accession>A0ACD5XKR8</accession>
<sequence>MTCYVKTDDLSCSYAAVDRVASVSPVKKEVANMASLSADILHDILKRLDGAALARAGCACAELRDISKEEELWENVCRSMWPSTNHDDVRSLIISVGGFRKFYADCSTLILNKDVPSVQTNKTNLFAEEWDESDYYHYFNGTDELEKALPSDFVSLIDIQYKDRALYSDIIWGIPSSDGANGWFYNCPFRIDVFHHSPENDDNNDGEVFLSTINDLPSVPSLEQERKDGKLWRDLNDGIKLSWIMVNRKMKLAVNLSSWHPLGGQRHWPTDTDFVLRFGSVLPAKEVLPCQVAKCILLMKFHVTNTGSEETGEPSTLALTELNMQIEDMEGVHLNGHRSLLVLKEALSCHRSRNYSEVLDSCHSYLRVQSELKEEKIRSECRFDTLCLVGGITVFAALCVMCYRKFDRF</sequence>
<protein>
    <submittedName>
        <fullName evidence="1">Uncharacterized protein</fullName>
    </submittedName>
</protein>
<organism evidence="1 2">
    <name type="scientific">Avena sativa</name>
    <name type="common">Oat</name>
    <dbReference type="NCBI Taxonomy" id="4498"/>
    <lineage>
        <taxon>Eukaryota</taxon>
        <taxon>Viridiplantae</taxon>
        <taxon>Streptophyta</taxon>
        <taxon>Embryophyta</taxon>
        <taxon>Tracheophyta</taxon>
        <taxon>Spermatophyta</taxon>
        <taxon>Magnoliopsida</taxon>
        <taxon>Liliopsida</taxon>
        <taxon>Poales</taxon>
        <taxon>Poaceae</taxon>
        <taxon>BOP clade</taxon>
        <taxon>Pooideae</taxon>
        <taxon>Poodae</taxon>
        <taxon>Poeae</taxon>
        <taxon>Poeae Chloroplast Group 1 (Aveneae type)</taxon>
        <taxon>Aveninae</taxon>
        <taxon>Avena</taxon>
    </lineage>
</organism>
<keyword evidence="2" id="KW-1185">Reference proteome</keyword>
<evidence type="ECO:0000313" key="2">
    <source>
        <dbReference type="Proteomes" id="UP001732700"/>
    </source>
</evidence>